<gene>
    <name evidence="2" type="ORF">T9R20_04690</name>
</gene>
<feature type="region of interest" description="Disordered" evidence="1">
    <location>
        <begin position="1"/>
        <end position="90"/>
    </location>
</feature>
<feature type="compositionally biased region" description="Acidic residues" evidence="1">
    <location>
        <begin position="12"/>
        <end position="33"/>
    </location>
</feature>
<feature type="compositionally biased region" description="Acidic residues" evidence="1">
    <location>
        <begin position="81"/>
        <end position="90"/>
    </location>
</feature>
<protein>
    <submittedName>
        <fullName evidence="2">Uncharacterized protein</fullName>
    </submittedName>
</protein>
<sequence length="90" mass="9290">MEHESHGHDALAAEDEGYEGPDIEVPLGDDEPPSAESTANATRSDSSEGDEKAGGLGQDGTIPDEPDGVAAGHTGERSSFEPEEDEQAQA</sequence>
<dbReference type="Proteomes" id="UP001324533">
    <property type="component" value="Chromosome"/>
</dbReference>
<evidence type="ECO:0000256" key="1">
    <source>
        <dbReference type="SAM" id="MobiDB-lite"/>
    </source>
</evidence>
<evidence type="ECO:0000313" key="2">
    <source>
        <dbReference type="EMBL" id="WQB71272.1"/>
    </source>
</evidence>
<organism evidence="2 3">
    <name type="scientific">Microbacterium invictum</name>
    <dbReference type="NCBI Taxonomy" id="515415"/>
    <lineage>
        <taxon>Bacteria</taxon>
        <taxon>Bacillati</taxon>
        <taxon>Actinomycetota</taxon>
        <taxon>Actinomycetes</taxon>
        <taxon>Micrococcales</taxon>
        <taxon>Microbacteriaceae</taxon>
        <taxon>Microbacterium</taxon>
    </lineage>
</organism>
<evidence type="ECO:0000313" key="3">
    <source>
        <dbReference type="Proteomes" id="UP001324533"/>
    </source>
</evidence>
<feature type="compositionally biased region" description="Basic and acidic residues" evidence="1">
    <location>
        <begin position="1"/>
        <end position="11"/>
    </location>
</feature>
<keyword evidence="3" id="KW-1185">Reference proteome</keyword>
<reference evidence="2 3" key="1">
    <citation type="submission" date="2023-06" db="EMBL/GenBank/DDBJ databases">
        <title>Rock-solubilizing bacteria, Microbacterium invictum, promotes re-establishment of vegetation in rocky wasteland by accelerating rock bio-weathering and reshaping soil bacterial community.</title>
        <authorList>
            <person name="Liu C."/>
        </authorList>
    </citation>
    <scope>NUCLEOTIDE SEQUENCE [LARGE SCALE GENOMIC DNA]</scope>
    <source>
        <strain evidence="2 3">X-18</strain>
    </source>
</reference>
<dbReference type="RefSeq" id="WP_322411390.1">
    <property type="nucleotide sequence ID" value="NZ_CP139779.1"/>
</dbReference>
<accession>A0ABZ0VHJ6</accession>
<feature type="compositionally biased region" description="Polar residues" evidence="1">
    <location>
        <begin position="35"/>
        <end position="44"/>
    </location>
</feature>
<name>A0ABZ0VHJ6_9MICO</name>
<proteinExistence type="predicted"/>
<dbReference type="EMBL" id="CP139779">
    <property type="protein sequence ID" value="WQB71272.1"/>
    <property type="molecule type" value="Genomic_DNA"/>
</dbReference>